<organism evidence="1 2">
    <name type="scientific">Mesorhizobium muleiense</name>
    <dbReference type="NCBI Taxonomy" id="1004279"/>
    <lineage>
        <taxon>Bacteria</taxon>
        <taxon>Pseudomonadati</taxon>
        <taxon>Pseudomonadota</taxon>
        <taxon>Alphaproteobacteria</taxon>
        <taxon>Hyphomicrobiales</taxon>
        <taxon>Phyllobacteriaceae</taxon>
        <taxon>Mesorhizobium</taxon>
    </lineage>
</organism>
<keyword evidence="2" id="KW-1185">Reference proteome</keyword>
<gene>
    <name evidence="1" type="ORF">SAMN05428953_13110</name>
</gene>
<evidence type="ECO:0000313" key="2">
    <source>
        <dbReference type="Proteomes" id="UP000198894"/>
    </source>
</evidence>
<dbReference type="EMBL" id="FNEE01000031">
    <property type="protein sequence ID" value="SDL26541.1"/>
    <property type="molecule type" value="Genomic_DNA"/>
</dbReference>
<sequence length="67" mass="7582">MRELENLIEQYVNSRRRRHSFISTGLAVKALKQIVPACSVSDSDLANMIANRAIDYNLPVSFDLNES</sequence>
<proteinExistence type="predicted"/>
<reference evidence="2" key="1">
    <citation type="submission" date="2016-10" db="EMBL/GenBank/DDBJ databases">
        <authorList>
            <person name="Varghese N."/>
            <person name="Submissions S."/>
        </authorList>
    </citation>
    <scope>NUCLEOTIDE SEQUENCE [LARGE SCALE GENOMIC DNA]</scope>
    <source>
        <strain evidence="2">CGMCC 1.11022</strain>
    </source>
</reference>
<accession>A0A1G9IMZ5</accession>
<dbReference type="Proteomes" id="UP000198894">
    <property type="component" value="Unassembled WGS sequence"/>
</dbReference>
<evidence type="ECO:0000313" key="1">
    <source>
        <dbReference type="EMBL" id="SDL26541.1"/>
    </source>
</evidence>
<name>A0A1G9IMZ5_9HYPH</name>
<protein>
    <submittedName>
        <fullName evidence="1">Uncharacterized protein</fullName>
    </submittedName>
</protein>
<dbReference type="AlphaFoldDB" id="A0A1G9IMZ5"/>